<evidence type="ECO:0000313" key="2">
    <source>
        <dbReference type="Proteomes" id="UP000299102"/>
    </source>
</evidence>
<reference evidence="1 2" key="1">
    <citation type="journal article" date="2019" name="Commun. Biol.">
        <title>The bagworm genome reveals a unique fibroin gene that provides high tensile strength.</title>
        <authorList>
            <person name="Kono N."/>
            <person name="Nakamura H."/>
            <person name="Ohtoshi R."/>
            <person name="Tomita M."/>
            <person name="Numata K."/>
            <person name="Arakawa K."/>
        </authorList>
    </citation>
    <scope>NUCLEOTIDE SEQUENCE [LARGE SCALE GENOMIC DNA]</scope>
</reference>
<dbReference type="EMBL" id="BGZK01000731">
    <property type="protein sequence ID" value="GBP58277.1"/>
    <property type="molecule type" value="Genomic_DNA"/>
</dbReference>
<keyword evidence="2" id="KW-1185">Reference proteome</keyword>
<evidence type="ECO:0000313" key="1">
    <source>
        <dbReference type="EMBL" id="GBP58277.1"/>
    </source>
</evidence>
<organism evidence="1 2">
    <name type="scientific">Eumeta variegata</name>
    <name type="common">Bagworm moth</name>
    <name type="synonym">Eumeta japonica</name>
    <dbReference type="NCBI Taxonomy" id="151549"/>
    <lineage>
        <taxon>Eukaryota</taxon>
        <taxon>Metazoa</taxon>
        <taxon>Ecdysozoa</taxon>
        <taxon>Arthropoda</taxon>
        <taxon>Hexapoda</taxon>
        <taxon>Insecta</taxon>
        <taxon>Pterygota</taxon>
        <taxon>Neoptera</taxon>
        <taxon>Endopterygota</taxon>
        <taxon>Lepidoptera</taxon>
        <taxon>Glossata</taxon>
        <taxon>Ditrysia</taxon>
        <taxon>Tineoidea</taxon>
        <taxon>Psychidae</taxon>
        <taxon>Oiketicinae</taxon>
        <taxon>Eumeta</taxon>
    </lineage>
</organism>
<accession>A0A4C1X7N2</accession>
<gene>
    <name evidence="1" type="ORF">EVAR_38342_1</name>
</gene>
<sequence>MLLNLLPHRPPPELLPRSRPVSKAFRNSQGLSHADGFLMSTDGIRRSRQSIRVMDIAHIIPSRGLNSVHPQVYRLVHNADPMHESHHIQCTHMKNYLRRGDINLNYEDHYLALVSVMEVLRKKYVEGHFISDNYYVVTKRKKGLCEKLSFPDIFTRASIPAYVISRNLHTRSCAAAETARSICKVSKLGDDSEFQAQLQLGFITANVEFYARINVPSPRITVGTGKAVG</sequence>
<protein>
    <submittedName>
        <fullName evidence="1">Uncharacterized protein</fullName>
    </submittedName>
</protein>
<proteinExistence type="predicted"/>
<dbReference type="Proteomes" id="UP000299102">
    <property type="component" value="Unassembled WGS sequence"/>
</dbReference>
<dbReference type="AlphaFoldDB" id="A0A4C1X7N2"/>
<name>A0A4C1X7N2_EUMVA</name>
<comment type="caution">
    <text evidence="1">The sequence shown here is derived from an EMBL/GenBank/DDBJ whole genome shotgun (WGS) entry which is preliminary data.</text>
</comment>